<dbReference type="PROSITE" id="PS50088">
    <property type="entry name" value="ANK_REPEAT"/>
    <property type="match status" value="2"/>
</dbReference>
<dbReference type="SUPFAM" id="SSF48403">
    <property type="entry name" value="Ankyrin repeat"/>
    <property type="match status" value="1"/>
</dbReference>
<dbReference type="Gene3D" id="1.25.40.20">
    <property type="entry name" value="Ankyrin repeat-containing domain"/>
    <property type="match status" value="1"/>
</dbReference>
<dbReference type="EMBL" id="CAJNDS010002288">
    <property type="protein sequence ID" value="CAE7412096.1"/>
    <property type="molecule type" value="Genomic_DNA"/>
</dbReference>
<dbReference type="PANTHER" id="PTHR24201">
    <property type="entry name" value="ANK_REP_REGION DOMAIN-CONTAINING PROTEIN"/>
    <property type="match status" value="1"/>
</dbReference>
<reference evidence="4" key="1">
    <citation type="submission" date="2021-02" db="EMBL/GenBank/DDBJ databases">
        <authorList>
            <person name="Dougan E. K."/>
            <person name="Rhodes N."/>
            <person name="Thang M."/>
            <person name="Chan C."/>
        </authorList>
    </citation>
    <scope>NUCLEOTIDE SEQUENCE</scope>
</reference>
<protein>
    <submittedName>
        <fullName evidence="4">Kidins220b protein</fullName>
    </submittedName>
</protein>
<keyword evidence="1" id="KW-0677">Repeat</keyword>
<evidence type="ECO:0000256" key="2">
    <source>
        <dbReference type="ARBA" id="ARBA00023043"/>
    </source>
</evidence>
<evidence type="ECO:0000313" key="5">
    <source>
        <dbReference type="Proteomes" id="UP000604046"/>
    </source>
</evidence>
<evidence type="ECO:0000256" key="1">
    <source>
        <dbReference type="ARBA" id="ARBA00022737"/>
    </source>
</evidence>
<keyword evidence="2 3" id="KW-0040">ANK repeat</keyword>
<keyword evidence="5" id="KW-1185">Reference proteome</keyword>
<sequence length="121" mass="12892">DSCQLDAPGDLQLVLLGFRDIPDSGAAEIVTAVVHGCVSWVFQLLMEPQDPNMNFGNGQRLLQLAAKAGRSDVVRLLLEAEADQELVDGSGRTALSWAAGKGRLETACLLLEAKANMDVVD</sequence>
<proteinExistence type="predicted"/>
<feature type="repeat" description="ANK" evidence="3">
    <location>
        <begin position="90"/>
        <end position="121"/>
    </location>
</feature>
<dbReference type="PROSITE" id="PS50297">
    <property type="entry name" value="ANK_REP_REGION"/>
    <property type="match status" value="2"/>
</dbReference>
<feature type="repeat" description="ANK" evidence="3">
    <location>
        <begin position="57"/>
        <end position="89"/>
    </location>
</feature>
<dbReference type="AlphaFoldDB" id="A0A812R012"/>
<dbReference type="Proteomes" id="UP000604046">
    <property type="component" value="Unassembled WGS sequence"/>
</dbReference>
<dbReference type="OrthoDB" id="10264606at2759"/>
<name>A0A812R012_9DINO</name>
<dbReference type="InterPro" id="IPR050776">
    <property type="entry name" value="Ank_Repeat/CDKN_Inhibitor"/>
</dbReference>
<dbReference type="InterPro" id="IPR002110">
    <property type="entry name" value="Ankyrin_rpt"/>
</dbReference>
<dbReference type="SMART" id="SM00248">
    <property type="entry name" value="ANK"/>
    <property type="match status" value="2"/>
</dbReference>
<dbReference type="InterPro" id="IPR036770">
    <property type="entry name" value="Ankyrin_rpt-contain_sf"/>
</dbReference>
<organism evidence="4 5">
    <name type="scientific">Symbiodinium natans</name>
    <dbReference type="NCBI Taxonomy" id="878477"/>
    <lineage>
        <taxon>Eukaryota</taxon>
        <taxon>Sar</taxon>
        <taxon>Alveolata</taxon>
        <taxon>Dinophyceae</taxon>
        <taxon>Suessiales</taxon>
        <taxon>Symbiodiniaceae</taxon>
        <taxon>Symbiodinium</taxon>
    </lineage>
</organism>
<accession>A0A812R012</accession>
<comment type="caution">
    <text evidence="4">The sequence shown here is derived from an EMBL/GenBank/DDBJ whole genome shotgun (WGS) entry which is preliminary data.</text>
</comment>
<evidence type="ECO:0000313" key="4">
    <source>
        <dbReference type="EMBL" id="CAE7412096.1"/>
    </source>
</evidence>
<feature type="non-terminal residue" evidence="4">
    <location>
        <position position="1"/>
    </location>
</feature>
<dbReference type="Pfam" id="PF12796">
    <property type="entry name" value="Ank_2"/>
    <property type="match status" value="1"/>
</dbReference>
<gene>
    <name evidence="4" type="primary">kidins220b</name>
    <name evidence="4" type="ORF">SNAT2548_LOCUS22412</name>
</gene>
<feature type="non-terminal residue" evidence="4">
    <location>
        <position position="121"/>
    </location>
</feature>
<evidence type="ECO:0000256" key="3">
    <source>
        <dbReference type="PROSITE-ProRule" id="PRU00023"/>
    </source>
</evidence>